<dbReference type="RefSeq" id="WP_260998525.1">
    <property type="nucleotide sequence ID" value="NZ_CP054475.1"/>
</dbReference>
<proteinExistence type="predicted"/>
<protein>
    <recommendedName>
        <fullName evidence="3">CopL family metal-binding regulatory protein</fullName>
    </recommendedName>
</protein>
<accession>A0ABY6A8T5</accession>
<sequence length="156" mass="16841">MQTLSLSSINRRLRGPFYGLLVLSLVFAVVLSANSQALMLWQMTAQNELVQMKAGGDSQMPADMPACHSMMAMDDMSGAQHVSYNSNMHSAGEHSSVTMTDCDASCPCCAGACSSFAMTLDMPRAIRSKQQSFSRYDPRPAAAVVLALPQRPPIFS</sequence>
<keyword evidence="2" id="KW-1185">Reference proteome</keyword>
<gene>
    <name evidence="1" type="ORF">HUF19_03535</name>
</gene>
<evidence type="ECO:0000313" key="2">
    <source>
        <dbReference type="Proteomes" id="UP001065322"/>
    </source>
</evidence>
<evidence type="ECO:0000313" key="1">
    <source>
        <dbReference type="EMBL" id="UXD86573.1"/>
    </source>
</evidence>
<evidence type="ECO:0008006" key="3">
    <source>
        <dbReference type="Google" id="ProtNLM"/>
    </source>
</evidence>
<organism evidence="1 2">
    <name type="scientific">Thalassolituus hydrocarboniclasticus</name>
    <dbReference type="NCBI Taxonomy" id="2742796"/>
    <lineage>
        <taxon>Bacteria</taxon>
        <taxon>Pseudomonadati</taxon>
        <taxon>Pseudomonadota</taxon>
        <taxon>Gammaproteobacteria</taxon>
        <taxon>Oceanospirillales</taxon>
        <taxon>Oceanospirillaceae</taxon>
        <taxon>Thalassolituus</taxon>
    </lineage>
</organism>
<dbReference type="Proteomes" id="UP001065322">
    <property type="component" value="Chromosome"/>
</dbReference>
<name>A0ABY6A8T5_9GAMM</name>
<dbReference type="EMBL" id="CP054475">
    <property type="protein sequence ID" value="UXD86573.1"/>
    <property type="molecule type" value="Genomic_DNA"/>
</dbReference>
<reference evidence="2" key="1">
    <citation type="submission" date="2020-06" db="EMBL/GenBank/DDBJ databases">
        <title>Thalassolituus marinus alknpb1M-1, a hydrocarbon-degrading bacterium isolated from the deep-sea overlying water using an in-situ strategy from the South China Sea basin.</title>
        <authorList>
            <person name="Dong C."/>
            <person name="Chen Y."/>
            <person name="Shao Z."/>
        </authorList>
    </citation>
    <scope>NUCLEOTIDE SEQUENCE [LARGE SCALE GENOMIC DNA]</scope>
    <source>
        <strain evidence="2">alknpb1M-1</strain>
    </source>
</reference>